<dbReference type="OrthoDB" id="1924069at2759"/>
<feature type="domain" description="Mce/MlaD" evidence="1">
    <location>
        <begin position="141"/>
        <end position="216"/>
    </location>
</feature>
<accession>A0A250XNG8</accession>
<dbReference type="GO" id="GO:0005319">
    <property type="term" value="F:lipid transporter activity"/>
    <property type="evidence" value="ECO:0007669"/>
    <property type="project" value="TreeGrafter"/>
</dbReference>
<reference evidence="2 3" key="1">
    <citation type="submission" date="2017-08" db="EMBL/GenBank/DDBJ databases">
        <title>Acidophilic green algal genome provides insights into adaptation to an acidic environment.</title>
        <authorList>
            <person name="Hirooka S."/>
            <person name="Hirose Y."/>
            <person name="Kanesaki Y."/>
            <person name="Higuchi S."/>
            <person name="Fujiwara T."/>
            <person name="Onuma R."/>
            <person name="Era A."/>
            <person name="Ohbayashi R."/>
            <person name="Uzuka A."/>
            <person name="Nozaki H."/>
            <person name="Yoshikawa H."/>
            <person name="Miyagishima S.Y."/>
        </authorList>
    </citation>
    <scope>NUCLEOTIDE SEQUENCE [LARGE SCALE GENOMIC DNA]</scope>
    <source>
        <strain evidence="2 3">NIES-2499</strain>
    </source>
</reference>
<sequence>MRIRCTGGVLEGNGIGGIGVKCEGVEGEGLGGRGGGGKVEREGTETGRSRAWESCRAETIECKYLTEKKVLTRFAETPAHDQPKVPLPKPVAKLLKSLQDFGIGKNSLREGGTGLFLLGGVSAAVSLVAWARSNAMRVGTPYQITIEFPLACGITIGTPLRVRGVQVGQVLSVRPSLEKVDVLCEVQDVSTVVPLNSVIETSQSGLIAEPLIDVTPQLPLPTWRNPPNHPDCQQEGAIVCENGRTAGEAGVALDDLVYIMTRLARQAEEEGFDKVFAAAEEATRVMKEAQPLLQQSIRLVGEITPLLKELREGGLVKNVEALTSTAAAAAEDIHVIHALQLECLAGHQ</sequence>
<dbReference type="AlphaFoldDB" id="A0A250XNG8"/>
<dbReference type="InterPro" id="IPR003399">
    <property type="entry name" value="Mce/MlaD"/>
</dbReference>
<organism evidence="2 3">
    <name type="scientific">Chlamydomonas eustigma</name>
    <dbReference type="NCBI Taxonomy" id="1157962"/>
    <lineage>
        <taxon>Eukaryota</taxon>
        <taxon>Viridiplantae</taxon>
        <taxon>Chlorophyta</taxon>
        <taxon>core chlorophytes</taxon>
        <taxon>Chlorophyceae</taxon>
        <taxon>CS clade</taxon>
        <taxon>Chlamydomonadales</taxon>
        <taxon>Chlamydomonadaceae</taxon>
        <taxon>Chlamydomonas</taxon>
    </lineage>
</organism>
<protein>
    <recommendedName>
        <fullName evidence="1">Mce/MlaD domain-containing protein</fullName>
    </recommendedName>
</protein>
<evidence type="ECO:0000313" key="2">
    <source>
        <dbReference type="EMBL" id="GAX84634.1"/>
    </source>
</evidence>
<dbReference type="PANTHER" id="PTHR34675">
    <property type="entry name" value="PROTEIN TRIGALACTOSYLDIACYLGLYCEROL 2, CHLOROPLASTIC"/>
    <property type="match status" value="1"/>
</dbReference>
<gene>
    <name evidence="2" type="ORF">CEUSTIGMA_g12055.t1</name>
</gene>
<evidence type="ECO:0000259" key="1">
    <source>
        <dbReference type="Pfam" id="PF02470"/>
    </source>
</evidence>
<comment type="caution">
    <text evidence="2">The sequence shown here is derived from an EMBL/GenBank/DDBJ whole genome shotgun (WGS) entry which is preliminary data.</text>
</comment>
<dbReference type="GO" id="GO:0005543">
    <property type="term" value="F:phospholipid binding"/>
    <property type="evidence" value="ECO:0007669"/>
    <property type="project" value="TreeGrafter"/>
</dbReference>
<dbReference type="PANTHER" id="PTHR34675:SF1">
    <property type="entry name" value="PROTEIN TRIGALACTOSYLDIACYLGLYCEROL 2, CHLOROPLASTIC"/>
    <property type="match status" value="1"/>
</dbReference>
<dbReference type="GO" id="GO:0009706">
    <property type="term" value="C:chloroplast inner membrane"/>
    <property type="evidence" value="ECO:0007669"/>
    <property type="project" value="TreeGrafter"/>
</dbReference>
<dbReference type="STRING" id="1157962.A0A250XNG8"/>
<name>A0A250XNG8_9CHLO</name>
<keyword evidence="3" id="KW-1185">Reference proteome</keyword>
<proteinExistence type="predicted"/>
<dbReference type="Proteomes" id="UP000232323">
    <property type="component" value="Unassembled WGS sequence"/>
</dbReference>
<evidence type="ECO:0000313" key="3">
    <source>
        <dbReference type="Proteomes" id="UP000232323"/>
    </source>
</evidence>
<dbReference type="EMBL" id="BEGY01000130">
    <property type="protein sequence ID" value="GAX84634.1"/>
    <property type="molecule type" value="Genomic_DNA"/>
</dbReference>
<dbReference type="Pfam" id="PF02470">
    <property type="entry name" value="MlaD"/>
    <property type="match status" value="1"/>
</dbReference>
<dbReference type="InterPro" id="IPR039342">
    <property type="entry name" value="TGD2-like"/>
</dbReference>